<reference evidence="2 3" key="1">
    <citation type="journal article" date="2023" name="Nucleic Acids Res.">
        <title>The hologenome of Daphnia magna reveals possible DNA methylation and microbiome-mediated evolution of the host genome.</title>
        <authorList>
            <person name="Chaturvedi A."/>
            <person name="Li X."/>
            <person name="Dhandapani V."/>
            <person name="Marshall H."/>
            <person name="Kissane S."/>
            <person name="Cuenca-Cambronero M."/>
            <person name="Asole G."/>
            <person name="Calvet F."/>
            <person name="Ruiz-Romero M."/>
            <person name="Marangio P."/>
            <person name="Guigo R."/>
            <person name="Rago D."/>
            <person name="Mirbahai L."/>
            <person name="Eastwood N."/>
            <person name="Colbourne J.K."/>
            <person name="Zhou J."/>
            <person name="Mallon E."/>
            <person name="Orsini L."/>
        </authorList>
    </citation>
    <scope>NUCLEOTIDE SEQUENCE [LARGE SCALE GENOMIC DNA]</scope>
    <source>
        <strain evidence="2">LRV0_1</strain>
    </source>
</reference>
<comment type="caution">
    <text evidence="2">The sequence shown here is derived from an EMBL/GenBank/DDBJ whole genome shotgun (WGS) entry which is preliminary data.</text>
</comment>
<name>A0ABQ9Z2X4_9CRUS</name>
<feature type="region of interest" description="Disordered" evidence="1">
    <location>
        <begin position="1"/>
        <end position="21"/>
    </location>
</feature>
<evidence type="ECO:0000313" key="3">
    <source>
        <dbReference type="Proteomes" id="UP001234178"/>
    </source>
</evidence>
<keyword evidence="3" id="KW-1185">Reference proteome</keyword>
<dbReference type="EMBL" id="JAOYFB010000002">
    <property type="protein sequence ID" value="KAK4007245.1"/>
    <property type="molecule type" value="Genomic_DNA"/>
</dbReference>
<accession>A0ABQ9Z2X4</accession>
<protein>
    <submittedName>
        <fullName evidence="2">Uncharacterized protein</fullName>
    </submittedName>
</protein>
<proteinExistence type="predicted"/>
<evidence type="ECO:0000313" key="2">
    <source>
        <dbReference type="EMBL" id="KAK4007245.1"/>
    </source>
</evidence>
<evidence type="ECO:0000256" key="1">
    <source>
        <dbReference type="SAM" id="MobiDB-lite"/>
    </source>
</evidence>
<dbReference type="Proteomes" id="UP001234178">
    <property type="component" value="Unassembled WGS sequence"/>
</dbReference>
<organism evidence="2 3">
    <name type="scientific">Daphnia magna</name>
    <dbReference type="NCBI Taxonomy" id="35525"/>
    <lineage>
        <taxon>Eukaryota</taxon>
        <taxon>Metazoa</taxon>
        <taxon>Ecdysozoa</taxon>
        <taxon>Arthropoda</taxon>
        <taxon>Crustacea</taxon>
        <taxon>Branchiopoda</taxon>
        <taxon>Diplostraca</taxon>
        <taxon>Cladocera</taxon>
        <taxon>Anomopoda</taxon>
        <taxon>Daphniidae</taxon>
        <taxon>Daphnia</taxon>
    </lineage>
</organism>
<sequence>MEDEDFSTPIDKASAKSGNSSHNHLTLVWDKTYKQKSQHTLRIVESGTGTLTKKLGDEKYFRFLDDRRQLDFHLTPQPPCVPTQQHCSIRTTVFNIVGQTKLTLITAAIMEKFPPITAETSAPSSAEDLDKVANKQYIQDRVTDRENKSALHEITSFRTTAVVIKCNSVNVTFETIITSCGPQPKLNNYTINLDGWELVKYSPCYWTNGFVNFNDKPYAFRNNTWKKVDANMVLPEQRLAHSFRYDDIKFFDYEHRTKPAYNDNLLHHMNVMADIVAAMNEHPPTEFSLNHHPAHEVC</sequence>
<gene>
    <name evidence="2" type="ORF">OUZ56_012405</name>
</gene>